<gene>
    <name evidence="1" type="primary">mpp</name>
</gene>
<accession>E0WQ94</accession>
<dbReference type="AlphaFoldDB" id="E0WQ94"/>
<feature type="non-terminal residue" evidence="1">
    <location>
        <position position="1"/>
    </location>
</feature>
<evidence type="ECO:0000313" key="1">
    <source>
        <dbReference type="EMBL" id="CBX20682.1"/>
    </source>
</evidence>
<reference evidence="1" key="1">
    <citation type="journal article" date="2011" name="Proc. R. Soc. B">
        <title>Long-term isolation of a highly mobile seabird on the Galapagos.</title>
        <authorList>
            <person name="Hailer F."/>
            <person name="Schreiber E.A."/>
            <person name="Miller J.M."/>
            <person name="Levin I.I."/>
            <person name="Parker P.G."/>
            <person name="Chesser R.T."/>
            <person name="Fleischer R.C."/>
        </authorList>
    </citation>
    <scope>NUCLEOTIDE SEQUENCE</scope>
</reference>
<name>E0WQ94_FREMA</name>
<protein>
    <submittedName>
        <fullName evidence="1">Myelid proteolipid</fullName>
    </submittedName>
</protein>
<feature type="non-terminal residue" evidence="1">
    <location>
        <position position="42"/>
    </location>
</feature>
<sequence>PVHCQPQQDVGQHWHPVCRCQDVCPCVSPGVLPWNAFPGKVC</sequence>
<organism evidence="1">
    <name type="scientific">Fregata magnificens</name>
    <name type="common">Magnificent frigatebird</name>
    <dbReference type="NCBI Taxonomy" id="37042"/>
    <lineage>
        <taxon>Eukaryota</taxon>
        <taxon>Metazoa</taxon>
        <taxon>Chordata</taxon>
        <taxon>Craniata</taxon>
        <taxon>Vertebrata</taxon>
        <taxon>Euteleostomi</taxon>
        <taxon>Archelosauria</taxon>
        <taxon>Archosauria</taxon>
        <taxon>Dinosauria</taxon>
        <taxon>Saurischia</taxon>
        <taxon>Theropoda</taxon>
        <taxon>Coelurosauria</taxon>
        <taxon>Aves</taxon>
        <taxon>Neognathae</taxon>
        <taxon>Neoaves</taxon>
        <taxon>Aequornithes</taxon>
        <taxon>Suliformes</taxon>
        <taxon>Fregatidae</taxon>
        <taxon>Fregata</taxon>
    </lineage>
</organism>
<dbReference type="EMBL" id="FR691316">
    <property type="protein sequence ID" value="CBX20682.1"/>
    <property type="molecule type" value="Genomic_DNA"/>
</dbReference>
<proteinExistence type="predicted"/>